<keyword evidence="2" id="KW-1133">Transmembrane helix</keyword>
<evidence type="ECO:0000313" key="4">
    <source>
        <dbReference type="Proteomes" id="UP000006327"/>
    </source>
</evidence>
<dbReference type="RefSeq" id="WP_007615590.1">
    <property type="nucleotide sequence ID" value="NZ_BAEO01000002.1"/>
</dbReference>
<dbReference type="InterPro" id="IPR008023">
    <property type="entry name" value="DUF748"/>
</dbReference>
<dbReference type="Proteomes" id="UP000006327">
    <property type="component" value="Unassembled WGS sequence"/>
</dbReference>
<sequence length="813" mass="88336">MTPHNEKPTPHLFVTIAKFLLILLVAVYLLIWIVSPFVVRHFAQAPLQEMGVSLGENSSVRYNPFTSTLTISELQLFDQKNNQALSVEYAEVSIHLHRLLLKQLYVSEFLFEGIEIEIIKDQQNIVVAGVDLSTSPEAEKNAPDVEQEGGDPPVDFTLVIPELTLKRVLFNASVDGTSQTLLLNELLITNTSISQLQQQISLSIQALVNEAPFKFNSDISLQAGVGTIDSAFSLEQLDLQTLSPILVDLGISISGELSAKGNPKVKLTDKNIGVNSEQIVLSITELDLNYAPWIVEGASDVVTIDNLNLTALPNGVIQHLAATVATQLSQGNLGLQTSDNSVVNWGQLNLTSELQLVDMQPSIVIEQINISSLNLSEDRSLTEVAPILSIGQLSVSEVQFSDNHLNVDTVSIAGLKTDINVNPDKSIVSMVDTSALTPEPQDNTTATENATEPSTTSVPTEQTESIPEKSPALTFALGNLLLADAAYIHIKDQSVSPVFEQKITIETLQAGPFDSRDKTLKSPFELIAKDDNYLKIVAKGHAMPFADKLNALFTANISELDLPSVSPYVKDGLGFEMKTGQLDVGVEVTIQDGEIDGETKLFLRGVDMSSADEVEQGTIKEGKAMPLNYALGLLKDDQGNIDLGVPLRGNVAEPSFGVESFLGLVLKKAAMSQAKSYLMTTFVPYASVVSVAISGAEYLLKVKFEPLVFQNGEVALTEENQQYLSELVLLMKDKPELQLKTCAIGTYADLTLPALTVLNADQQAALKAMGSERQNNLKRYLIEQEIASSRVLYCAPELDTAEDAQARIELKTD</sequence>
<evidence type="ECO:0000256" key="1">
    <source>
        <dbReference type="SAM" id="MobiDB-lite"/>
    </source>
</evidence>
<comment type="caution">
    <text evidence="3">The sequence shown here is derived from an EMBL/GenBank/DDBJ whole genome shotgun (WGS) entry which is preliminary data.</text>
</comment>
<feature type="compositionally biased region" description="Polar residues" evidence="1">
    <location>
        <begin position="435"/>
        <end position="465"/>
    </location>
</feature>
<organism evidence="3 4">
    <name type="scientific">Paraglaciecola arctica BSs20135</name>
    <dbReference type="NCBI Taxonomy" id="493475"/>
    <lineage>
        <taxon>Bacteria</taxon>
        <taxon>Pseudomonadati</taxon>
        <taxon>Pseudomonadota</taxon>
        <taxon>Gammaproteobacteria</taxon>
        <taxon>Alteromonadales</taxon>
        <taxon>Alteromonadaceae</taxon>
        <taxon>Paraglaciecola</taxon>
    </lineage>
</organism>
<keyword evidence="2" id="KW-0472">Membrane</keyword>
<evidence type="ECO:0008006" key="5">
    <source>
        <dbReference type="Google" id="ProtNLM"/>
    </source>
</evidence>
<dbReference type="OrthoDB" id="6114420at2"/>
<protein>
    <recommendedName>
        <fullName evidence="5">DUF748 domain-containing protein</fullName>
    </recommendedName>
</protein>
<proteinExistence type="predicted"/>
<reference evidence="3 4" key="1">
    <citation type="journal article" date="2017" name="Antonie Van Leeuwenhoek">
        <title>Rhizobium rhizosphaerae sp. nov., a novel species isolated from rice rhizosphere.</title>
        <authorList>
            <person name="Zhao J.J."/>
            <person name="Zhang J."/>
            <person name="Zhang R.J."/>
            <person name="Zhang C.W."/>
            <person name="Yin H.Q."/>
            <person name="Zhang X.X."/>
        </authorList>
    </citation>
    <scope>NUCLEOTIDE SEQUENCE [LARGE SCALE GENOMIC DNA]</scope>
    <source>
        <strain evidence="3 4">BSs20135</strain>
    </source>
</reference>
<dbReference type="AlphaFoldDB" id="K6X8Z9"/>
<accession>K6X8Z9</accession>
<dbReference type="STRING" id="493475.GARC_0127"/>
<evidence type="ECO:0000313" key="3">
    <source>
        <dbReference type="EMBL" id="GAC17109.1"/>
    </source>
</evidence>
<dbReference type="eggNOG" id="COG2885">
    <property type="taxonomic scope" value="Bacteria"/>
</dbReference>
<keyword evidence="2" id="KW-0812">Transmembrane</keyword>
<dbReference type="EMBL" id="BAEO01000002">
    <property type="protein sequence ID" value="GAC17109.1"/>
    <property type="molecule type" value="Genomic_DNA"/>
</dbReference>
<keyword evidence="4" id="KW-1185">Reference proteome</keyword>
<evidence type="ECO:0000256" key="2">
    <source>
        <dbReference type="SAM" id="Phobius"/>
    </source>
</evidence>
<dbReference type="Pfam" id="PF05359">
    <property type="entry name" value="DUF748"/>
    <property type="match status" value="2"/>
</dbReference>
<gene>
    <name evidence="3" type="ORF">GARC_0127</name>
</gene>
<feature type="region of interest" description="Disordered" evidence="1">
    <location>
        <begin position="435"/>
        <end position="468"/>
    </location>
</feature>
<feature type="transmembrane region" description="Helical" evidence="2">
    <location>
        <begin position="12"/>
        <end position="34"/>
    </location>
</feature>
<dbReference type="eggNOG" id="COG2982">
    <property type="taxonomic scope" value="Bacteria"/>
</dbReference>
<name>K6X8Z9_9ALTE</name>